<dbReference type="InterPro" id="IPR000157">
    <property type="entry name" value="TIR_dom"/>
</dbReference>
<dbReference type="Proteomes" id="UP000653308">
    <property type="component" value="Unassembled WGS sequence"/>
</dbReference>
<evidence type="ECO:0000313" key="4">
    <source>
        <dbReference type="Proteomes" id="UP000653308"/>
    </source>
</evidence>
<feature type="region of interest" description="Disordered" evidence="1">
    <location>
        <begin position="181"/>
        <end position="217"/>
    </location>
</feature>
<evidence type="ECO:0000256" key="1">
    <source>
        <dbReference type="SAM" id="MobiDB-lite"/>
    </source>
</evidence>
<feature type="compositionally biased region" description="Low complexity" evidence="1">
    <location>
        <begin position="192"/>
        <end position="209"/>
    </location>
</feature>
<accession>A0ABQ2ZQ65</accession>
<gene>
    <name evidence="3" type="ORF">GCM10010384_31750</name>
</gene>
<dbReference type="PROSITE" id="PS51534">
    <property type="entry name" value="SEFIR"/>
    <property type="match status" value="1"/>
</dbReference>
<sequence length="372" mass="41323">MADDFITSFAAVEHRAYTARFHQDLVQAVERLKGRKVSAAMCPGGPGGKNRPRVAEARVFVALCSQAYYADEGCGADWAVFEHRLDLEPPQFRPSDPPARVLVRWRWQPASPPSGLPLAPVLSGEITDSYACKGLYGIIREEGGVRSQAYRDAVDRIAAAVCHGGEHSPPEVSVGELPELAVPFPPRASGEQAGDLDQPPAPQADVPQPRKAADDADRPRVFVSYAHEEDEDVHKKRVADLGERLRDHGIGVRLDTFAHREGPQNWPWWMREQYNKADCVLVIVSPAYKRRAEHEEVPGKGNGVGFEANYLMREVHRNRDTWHERILLVSFPEHGSAYIPDYLVGPTLYTVDPETGEGDLPELVDYIKSKAP</sequence>
<evidence type="ECO:0000259" key="2">
    <source>
        <dbReference type="PROSITE" id="PS51534"/>
    </source>
</evidence>
<keyword evidence="4" id="KW-1185">Reference proteome</keyword>
<dbReference type="InterPro" id="IPR013568">
    <property type="entry name" value="SEFIR_dom"/>
</dbReference>
<feature type="domain" description="SEFIR" evidence="2">
    <location>
        <begin position="218"/>
        <end position="360"/>
    </location>
</feature>
<dbReference type="Pfam" id="PF13676">
    <property type="entry name" value="TIR_2"/>
    <property type="match status" value="1"/>
</dbReference>
<reference evidence="4" key="1">
    <citation type="journal article" date="2019" name="Int. J. Syst. Evol. Microbiol.">
        <title>The Global Catalogue of Microorganisms (GCM) 10K type strain sequencing project: providing services to taxonomists for standard genome sequencing and annotation.</title>
        <authorList>
            <consortium name="The Broad Institute Genomics Platform"/>
            <consortium name="The Broad Institute Genome Sequencing Center for Infectious Disease"/>
            <person name="Wu L."/>
            <person name="Ma J."/>
        </authorList>
    </citation>
    <scope>NUCLEOTIDE SEQUENCE [LARGE SCALE GENOMIC DNA]</scope>
    <source>
        <strain evidence="4">JCM 4957</strain>
    </source>
</reference>
<evidence type="ECO:0000313" key="3">
    <source>
        <dbReference type="EMBL" id="GGY22497.1"/>
    </source>
</evidence>
<dbReference type="EMBL" id="BMWE01000008">
    <property type="protein sequence ID" value="GGY22497.1"/>
    <property type="molecule type" value="Genomic_DNA"/>
</dbReference>
<protein>
    <recommendedName>
        <fullName evidence="2">SEFIR domain-containing protein</fullName>
    </recommendedName>
</protein>
<proteinExistence type="predicted"/>
<comment type="caution">
    <text evidence="3">The sequence shown here is derived from an EMBL/GenBank/DDBJ whole genome shotgun (WGS) entry which is preliminary data.</text>
</comment>
<organism evidence="3 4">
    <name type="scientific">Streptomyces djakartensis</name>
    <dbReference type="NCBI Taxonomy" id="68193"/>
    <lineage>
        <taxon>Bacteria</taxon>
        <taxon>Bacillati</taxon>
        <taxon>Actinomycetota</taxon>
        <taxon>Actinomycetes</taxon>
        <taxon>Kitasatosporales</taxon>
        <taxon>Streptomycetaceae</taxon>
        <taxon>Streptomyces</taxon>
    </lineage>
</organism>
<dbReference type="Gene3D" id="3.40.50.11530">
    <property type="match status" value="1"/>
</dbReference>
<dbReference type="RefSeq" id="WP_190198460.1">
    <property type="nucleotide sequence ID" value="NZ_BMWE01000008.1"/>
</dbReference>
<name>A0ABQ2ZQ65_9ACTN</name>